<evidence type="ECO:0000256" key="9">
    <source>
        <dbReference type="ARBA" id="ARBA00049360"/>
    </source>
</evidence>
<dbReference type="GO" id="GO:0007004">
    <property type="term" value="P:telomere maintenance via telomerase"/>
    <property type="evidence" value="ECO:0007669"/>
    <property type="project" value="TreeGrafter"/>
</dbReference>
<feature type="coiled-coil region" evidence="10">
    <location>
        <begin position="720"/>
        <end position="754"/>
    </location>
</feature>
<dbReference type="GO" id="GO:0030870">
    <property type="term" value="C:Mre11 complex"/>
    <property type="evidence" value="ECO:0007669"/>
    <property type="project" value="TreeGrafter"/>
</dbReference>
<comment type="caution">
    <text evidence="12">The sequence shown here is derived from an EMBL/GenBank/DDBJ whole genome shotgun (WGS) entry which is preliminary data.</text>
</comment>
<dbReference type="GO" id="GO:0016887">
    <property type="term" value="F:ATP hydrolysis activity"/>
    <property type="evidence" value="ECO:0007669"/>
    <property type="project" value="InterPro"/>
</dbReference>
<dbReference type="InterPro" id="IPR027417">
    <property type="entry name" value="P-loop_NTPase"/>
</dbReference>
<accession>A0A086IZP4</accession>
<evidence type="ECO:0000256" key="1">
    <source>
        <dbReference type="ARBA" id="ARBA00001947"/>
    </source>
</evidence>
<feature type="domain" description="Rad50/SbcC-type AAA" evidence="11">
    <location>
        <begin position="5"/>
        <end position="257"/>
    </location>
</feature>
<evidence type="ECO:0000256" key="8">
    <source>
        <dbReference type="ARBA" id="ARBA00023242"/>
    </source>
</evidence>
<dbReference type="EMBL" id="AKIJ01000005">
    <property type="protein sequence ID" value="KFG25362.1"/>
    <property type="molecule type" value="Genomic_DNA"/>
</dbReference>
<keyword evidence="13" id="KW-1185">Reference proteome</keyword>
<dbReference type="PANTHER" id="PTHR18867:SF12">
    <property type="entry name" value="DNA REPAIR PROTEIN RAD50"/>
    <property type="match status" value="1"/>
</dbReference>
<comment type="subcellular location">
    <subcellularLocation>
        <location evidence="3">Chromosome</location>
    </subcellularLocation>
    <subcellularLocation>
        <location evidence="2">Nucleus</location>
    </subcellularLocation>
</comment>
<dbReference type="Pfam" id="PF13476">
    <property type="entry name" value="AAA_23"/>
    <property type="match status" value="1"/>
</dbReference>
<dbReference type="GeneID" id="77677107"/>
<dbReference type="GO" id="GO:0043047">
    <property type="term" value="F:single-stranded telomeric DNA binding"/>
    <property type="evidence" value="ECO:0007669"/>
    <property type="project" value="TreeGrafter"/>
</dbReference>
<gene>
    <name evidence="12" type="ORF">NESG_02134</name>
</gene>
<keyword evidence="8" id="KW-0539">Nucleus</keyword>
<keyword evidence="5" id="KW-0158">Chromosome</keyword>
<feature type="coiled-coil region" evidence="10">
    <location>
        <begin position="833"/>
        <end position="916"/>
    </location>
</feature>
<dbReference type="HOGENOM" id="CLU_006184_1_0_1"/>
<keyword evidence="10" id="KW-0175">Coiled coil</keyword>
<organism evidence="12 13">
    <name type="scientific">Nematocida ausubeli (strain ATCC PRA-371 / ERTm2)</name>
    <name type="common">Nematode killer fungus</name>
    <dbReference type="NCBI Taxonomy" id="1913371"/>
    <lineage>
        <taxon>Eukaryota</taxon>
        <taxon>Fungi</taxon>
        <taxon>Fungi incertae sedis</taxon>
        <taxon>Microsporidia</taxon>
        <taxon>Nematocida</taxon>
    </lineage>
</organism>
<dbReference type="InterPro" id="IPR038729">
    <property type="entry name" value="Rad50/SbcC_AAA"/>
</dbReference>
<comment type="cofactor">
    <cofactor evidence="1">
        <name>Zn(2+)</name>
        <dbReference type="ChEBI" id="CHEBI:29105"/>
    </cofactor>
</comment>
<dbReference type="Gene3D" id="3.40.50.300">
    <property type="entry name" value="P-loop containing nucleotide triphosphate hydrolases"/>
    <property type="match status" value="2"/>
</dbReference>
<dbReference type="GO" id="GO:0003691">
    <property type="term" value="F:double-stranded telomeric DNA binding"/>
    <property type="evidence" value="ECO:0007669"/>
    <property type="project" value="TreeGrafter"/>
</dbReference>
<keyword evidence="6" id="KW-0479">Metal-binding</keyword>
<dbReference type="Proteomes" id="UP000054524">
    <property type="component" value="Unassembled WGS sequence"/>
</dbReference>
<evidence type="ECO:0000313" key="13">
    <source>
        <dbReference type="Proteomes" id="UP000054524"/>
    </source>
</evidence>
<dbReference type="GO" id="GO:0006302">
    <property type="term" value="P:double-strand break repair"/>
    <property type="evidence" value="ECO:0007669"/>
    <property type="project" value="InterPro"/>
</dbReference>
<proteinExistence type="inferred from homology"/>
<protein>
    <recommendedName>
        <fullName evidence="11">Rad50/SbcC-type AAA domain-containing protein</fullName>
    </recommendedName>
</protein>
<dbReference type="PANTHER" id="PTHR18867">
    <property type="entry name" value="RAD50"/>
    <property type="match status" value="1"/>
</dbReference>
<evidence type="ECO:0000313" key="12">
    <source>
        <dbReference type="EMBL" id="KFG25362.1"/>
    </source>
</evidence>
<evidence type="ECO:0000256" key="10">
    <source>
        <dbReference type="SAM" id="Coils"/>
    </source>
</evidence>
<evidence type="ECO:0000256" key="2">
    <source>
        <dbReference type="ARBA" id="ARBA00004123"/>
    </source>
</evidence>
<dbReference type="GO" id="GO:0046872">
    <property type="term" value="F:metal ion binding"/>
    <property type="evidence" value="ECO:0007669"/>
    <property type="project" value="UniProtKB-KW"/>
</dbReference>
<evidence type="ECO:0000256" key="3">
    <source>
        <dbReference type="ARBA" id="ARBA00004286"/>
    </source>
</evidence>
<keyword evidence="7" id="KW-0862">Zinc</keyword>
<evidence type="ECO:0000259" key="11">
    <source>
        <dbReference type="Pfam" id="PF13476"/>
    </source>
</evidence>
<dbReference type="AlphaFoldDB" id="A0A086IZP4"/>
<dbReference type="GO" id="GO:0000722">
    <property type="term" value="P:telomere maintenance via recombination"/>
    <property type="evidence" value="ECO:0007669"/>
    <property type="project" value="TreeGrafter"/>
</dbReference>
<name>A0A086IZP4_NEMA1</name>
<dbReference type="RefSeq" id="XP_052903917.1">
    <property type="nucleotide sequence ID" value="XM_053049746.1"/>
</dbReference>
<reference evidence="12 13" key="1">
    <citation type="journal article" date="2014" name="Genome Announc.">
        <title>Genome Sequence of the Microsporidian Species Nematocida sp1 Strain ERTm6 (ATCC PRA-372).</title>
        <authorList>
            <person name="Bakowski M.A."/>
            <person name="Priest M."/>
            <person name="Young S."/>
            <person name="Cuomo C.A."/>
            <person name="Troemel E.R."/>
        </authorList>
    </citation>
    <scope>NUCLEOTIDE SEQUENCE [LARGE SCALE GENOMIC DNA]</scope>
    <source>
        <strain evidence="12 13">ERTm6</strain>
    </source>
</reference>
<evidence type="ECO:0000256" key="6">
    <source>
        <dbReference type="ARBA" id="ARBA00022723"/>
    </source>
</evidence>
<dbReference type="GO" id="GO:0070192">
    <property type="term" value="P:chromosome organization involved in meiotic cell cycle"/>
    <property type="evidence" value="ECO:0007669"/>
    <property type="project" value="TreeGrafter"/>
</dbReference>
<sequence length="1278" mass="146282">MSIKKLKLFGIRAFTQEQPAALEMHAPLTLIVGHNGTGKTTIVEALKYATTGGLPPNARNGAFVHDPRISQERETKAQIMMKFTSCAGDEYIVVRGLSQTLGKIKRETKTTESVLWKVERTGKRMICNKLSEVDLEVPILMGTTGPVLENVIFVHQEESAWPFSDPSAVKKKIDGIFSSSRFVKAIDALVSLKKEKSGDLKILECKYEGLQQKTQHKHVIQQRIERIVDRLKLVRNMSLLGSERMKQAQNSLKEAQVKYDQALLWVRQKEKAESELAGLSTKELLPGSVNDLEAQLKRTECTWDADELAHEESVLRVDEDRVLLSIRKFEELKVVVSQSKIEVDGLLQEKIKNTQSILEKVNASRAHLHRVCSVLAEVIDEIGKLQDRACDGVLDAIMRQVDGVLQRDRNITETCALVGTPLEVEALVDDEMGCLEGVKGWICQIDKILDQRLQRKESSVRLITEEIGVHKEKYRNIQNRVSEIRNIMDVDLAEADTSFIMEIQENEDILNRVYTKKEYNKDVIFMEIEEIQRKLDASLKETEKRKEKEFLQEEIARKEKELEYIAFPSDIKRGMSLQDIMEQEDALHQRICTLDGKIKEMQQSHQKNMQKKILEDAKEIAYKMIDQKRIQKVQDILENISGELVVDQVPLTKLELLQRIKEGFKVNLQAEMEDGLSDVIEAWGSISASEKIYEEFLSRANEGCPFCKSFISTGVSKGHIQKIKNILECIKAKKAEIQEEMEIERERRNTSQKEVVLKSLINELSALLVHQVDRSGQSEVDEARRVEESLALLDTFNKNMSAIKNIRGKYQEIESLKERAAGICLVNECYNAISQMHKQKMDDLQEIEKLEQKEQEYYNDLEERKKASRDRIKNIEKTLEQRNKYRKEAVSLEKESASLEEERKKTEAILQEKTEMLAEITRHERIYYKAKDTLQAIKIPSNNLVEMTSLKERLCEIFARIDVLARKVYTEEHCAAEDALREKLHEIEQKKALVNNKLAAVLEMQAHKQLIKDSIRAAILMEKIKECTATQGTLDCLQEEIQRIECSLMKEQKTISECAGEVYNLEKQKEEDEADIKVHESAESDELSAFIMIKVLKESISDLEKYIQSVQAAIVRYHAEKLAEVNAIIKEIWCIAYKGTDIDEIKIISHMDKTYSLVMVKNGIEIDMRGRVSAGQKVIASIVIRLALAEAFSVNCGFLTLDEPTTNLDKENIAGLAKALSSIIQARKAEGNFQLLVITHDEDFVRELLSTECTEYFYRLERDTIGTPRIVQLSIYDL</sequence>
<evidence type="ECO:0000256" key="4">
    <source>
        <dbReference type="ARBA" id="ARBA00009439"/>
    </source>
</evidence>
<dbReference type="SUPFAM" id="SSF52540">
    <property type="entry name" value="P-loop containing nucleoside triphosphate hydrolases"/>
    <property type="match status" value="1"/>
</dbReference>
<evidence type="ECO:0000256" key="5">
    <source>
        <dbReference type="ARBA" id="ARBA00022454"/>
    </source>
</evidence>
<evidence type="ECO:0000256" key="7">
    <source>
        <dbReference type="ARBA" id="ARBA00022833"/>
    </source>
</evidence>
<dbReference type="GO" id="GO:0000794">
    <property type="term" value="C:condensed nuclear chromosome"/>
    <property type="evidence" value="ECO:0007669"/>
    <property type="project" value="TreeGrafter"/>
</dbReference>
<dbReference type="GO" id="GO:0051880">
    <property type="term" value="F:G-quadruplex DNA binding"/>
    <property type="evidence" value="ECO:0007669"/>
    <property type="project" value="TreeGrafter"/>
</dbReference>
<comment type="similarity">
    <text evidence="4">Belongs to the SMC family. RAD50 subfamily.</text>
</comment>
<feature type="coiled-coil region" evidence="10">
    <location>
        <begin position="528"/>
        <end position="561"/>
    </location>
</feature>
<comment type="catalytic activity">
    <reaction evidence="9">
        <text>ATP + H2O = ADP + phosphate + H(+)</text>
        <dbReference type="Rhea" id="RHEA:13065"/>
        <dbReference type="ChEBI" id="CHEBI:15377"/>
        <dbReference type="ChEBI" id="CHEBI:15378"/>
        <dbReference type="ChEBI" id="CHEBI:30616"/>
        <dbReference type="ChEBI" id="CHEBI:43474"/>
        <dbReference type="ChEBI" id="CHEBI:456216"/>
    </reaction>
</comment>